<evidence type="ECO:0000313" key="21">
    <source>
        <dbReference type="EMBL" id="BBE18165.1"/>
    </source>
</evidence>
<evidence type="ECO:0000256" key="17">
    <source>
        <dbReference type="SAM" id="MobiDB-lite"/>
    </source>
</evidence>
<dbReference type="KEGG" id="anf:AQPE_2325"/>
<dbReference type="SUPFAM" id="SSF53098">
    <property type="entry name" value="Ribonuclease H-like"/>
    <property type="match status" value="1"/>
</dbReference>
<dbReference type="InterPro" id="IPR029060">
    <property type="entry name" value="PIN-like_dom_sf"/>
</dbReference>
<feature type="domain" description="DNA-directed DNA polymerase family A palm" evidence="20">
    <location>
        <begin position="688"/>
        <end position="895"/>
    </location>
</feature>
<comment type="function">
    <text evidence="16">In addition to polymerase activity, this DNA polymerase exhibits 3'-5' and 5'-3' exonuclease activity.</text>
</comment>
<evidence type="ECO:0000256" key="1">
    <source>
        <dbReference type="ARBA" id="ARBA00007705"/>
    </source>
</evidence>
<dbReference type="NCBIfam" id="NF004397">
    <property type="entry name" value="PRK05755.1"/>
    <property type="match status" value="1"/>
</dbReference>
<dbReference type="AlphaFoldDB" id="A0A5K7S9I7"/>
<evidence type="ECO:0000256" key="4">
    <source>
        <dbReference type="ARBA" id="ARBA00022679"/>
    </source>
</evidence>
<comment type="catalytic activity">
    <reaction evidence="14 16">
        <text>DNA(n) + a 2'-deoxyribonucleoside 5'-triphosphate = DNA(n+1) + diphosphate</text>
        <dbReference type="Rhea" id="RHEA:22508"/>
        <dbReference type="Rhea" id="RHEA-COMP:17339"/>
        <dbReference type="Rhea" id="RHEA-COMP:17340"/>
        <dbReference type="ChEBI" id="CHEBI:33019"/>
        <dbReference type="ChEBI" id="CHEBI:61560"/>
        <dbReference type="ChEBI" id="CHEBI:173112"/>
        <dbReference type="EC" id="2.7.7.7"/>
    </reaction>
</comment>
<evidence type="ECO:0000259" key="19">
    <source>
        <dbReference type="SMART" id="SM00475"/>
    </source>
</evidence>
<dbReference type="FunFam" id="1.20.1060.10:FF:000001">
    <property type="entry name" value="DNA polymerase I"/>
    <property type="match status" value="1"/>
</dbReference>
<dbReference type="InterPro" id="IPR012337">
    <property type="entry name" value="RNaseH-like_sf"/>
</dbReference>
<accession>A0A5K7S9I7</accession>
<dbReference type="InterPro" id="IPR002562">
    <property type="entry name" value="3'-5'_exonuclease_dom"/>
</dbReference>
<dbReference type="SMART" id="SM00279">
    <property type="entry name" value="HhH2"/>
    <property type="match status" value="1"/>
</dbReference>
<evidence type="ECO:0000259" key="18">
    <source>
        <dbReference type="SMART" id="SM00474"/>
    </source>
</evidence>
<dbReference type="SMART" id="SM00475">
    <property type="entry name" value="53EXOc"/>
    <property type="match status" value="1"/>
</dbReference>
<dbReference type="InterPro" id="IPR019760">
    <property type="entry name" value="DNA-dir_DNA_pol_A_CS"/>
</dbReference>
<dbReference type="PROSITE" id="PS00447">
    <property type="entry name" value="DNA_POLYMERASE_A"/>
    <property type="match status" value="1"/>
</dbReference>
<dbReference type="InterPro" id="IPR036397">
    <property type="entry name" value="RNaseH_sf"/>
</dbReference>
<dbReference type="InterPro" id="IPR002298">
    <property type="entry name" value="DNA_polymerase_A"/>
</dbReference>
<dbReference type="InterPro" id="IPR018320">
    <property type="entry name" value="DNA_polymerase_1"/>
</dbReference>
<dbReference type="InterPro" id="IPR001098">
    <property type="entry name" value="DNA-dir_DNA_pol_A_palm_dom"/>
</dbReference>
<dbReference type="CDD" id="cd09859">
    <property type="entry name" value="PIN_53EXO"/>
    <property type="match status" value="1"/>
</dbReference>
<dbReference type="SMART" id="SM00482">
    <property type="entry name" value="POLAc"/>
    <property type="match status" value="1"/>
</dbReference>
<organism evidence="21 22">
    <name type="scientific">Aquipluma nitroreducens</name>
    <dbReference type="NCBI Taxonomy" id="2010828"/>
    <lineage>
        <taxon>Bacteria</taxon>
        <taxon>Pseudomonadati</taxon>
        <taxon>Bacteroidota</taxon>
        <taxon>Bacteroidia</taxon>
        <taxon>Marinilabiliales</taxon>
        <taxon>Prolixibacteraceae</taxon>
        <taxon>Aquipluma</taxon>
    </lineage>
</organism>
<feature type="domain" description="3'-5' exonuclease" evidence="18">
    <location>
        <begin position="338"/>
        <end position="519"/>
    </location>
</feature>
<dbReference type="Pfam" id="PF00476">
    <property type="entry name" value="DNA_pol_A"/>
    <property type="match status" value="1"/>
</dbReference>
<keyword evidence="11 16" id="KW-0239">DNA-directed DNA polymerase</keyword>
<dbReference type="InterPro" id="IPR036279">
    <property type="entry name" value="5-3_exonuclease_C_sf"/>
</dbReference>
<dbReference type="PANTHER" id="PTHR10133">
    <property type="entry name" value="DNA POLYMERASE I"/>
    <property type="match status" value="1"/>
</dbReference>
<dbReference type="GO" id="GO:0006302">
    <property type="term" value="P:double-strand break repair"/>
    <property type="evidence" value="ECO:0007669"/>
    <property type="project" value="TreeGrafter"/>
</dbReference>
<dbReference type="GO" id="GO:0006261">
    <property type="term" value="P:DNA-templated DNA replication"/>
    <property type="evidence" value="ECO:0007669"/>
    <property type="project" value="UniProtKB-UniRule"/>
</dbReference>
<evidence type="ECO:0000256" key="7">
    <source>
        <dbReference type="ARBA" id="ARBA00022722"/>
    </source>
</evidence>
<dbReference type="Gene3D" id="1.20.1060.10">
    <property type="entry name" value="Taq DNA Polymerase, Chain T, domain 4"/>
    <property type="match status" value="1"/>
</dbReference>
<dbReference type="InterPro" id="IPR002421">
    <property type="entry name" value="5-3_exonuclease"/>
</dbReference>
<dbReference type="Pfam" id="PF01612">
    <property type="entry name" value="DNA_pol_A_exo1"/>
    <property type="match status" value="1"/>
</dbReference>
<protein>
    <recommendedName>
        <fullName evidence="3 15">DNA polymerase I</fullName>
        <ecNumber evidence="2 15">2.7.7.7</ecNumber>
    </recommendedName>
</protein>
<dbReference type="Proteomes" id="UP001193389">
    <property type="component" value="Chromosome"/>
</dbReference>
<evidence type="ECO:0000256" key="9">
    <source>
        <dbReference type="ARBA" id="ARBA00022801"/>
    </source>
</evidence>
<keyword evidence="7" id="KW-0540">Nuclease</keyword>
<evidence type="ECO:0000256" key="2">
    <source>
        <dbReference type="ARBA" id="ARBA00012417"/>
    </source>
</evidence>
<dbReference type="NCBIfam" id="TIGR00593">
    <property type="entry name" value="pola"/>
    <property type="match status" value="1"/>
</dbReference>
<dbReference type="EMBL" id="AP018694">
    <property type="protein sequence ID" value="BBE18165.1"/>
    <property type="molecule type" value="Genomic_DNA"/>
</dbReference>
<keyword evidence="4 16" id="KW-0808">Transferase</keyword>
<keyword evidence="8 16" id="KW-0227">DNA damage</keyword>
<evidence type="ECO:0000256" key="13">
    <source>
        <dbReference type="ARBA" id="ARBA00023204"/>
    </source>
</evidence>
<evidence type="ECO:0000313" key="22">
    <source>
        <dbReference type="Proteomes" id="UP001193389"/>
    </source>
</evidence>
<sequence length="931" mass="106093">MTAHNNTDKRLFLLDAYALIYRSYFAFIKNPRFNSKGLNTSAMLGFVNILEQLLREQKPTHIAVVFDLNVPTFRHEMFEAYKANREVMPEDLQKSIPYIRKIIEAYNIPMLEKAGFEADDVIGTLAKKAETMGYTTYMMTPDKDYAQLVSENIFMYKPSKGGEAPEIWGIPQVQENFLVDEPWQVIDVLGLMGDTADNIPGCPGVGPKTAMKLISEFKSVDGLYQNIDSQKGKLKENLVEFEQQVRMSRKLAEIILDVPVDFDEDKIVMEEPNFQKLNEIYTELEFRQLIKKQEAKPQTTNDNQFEQGTLFGSPITTPEEKPVEAKNLDSINTIPHQYYLIETAEQRASLRAELSVQKEFCFDTETTGLDTMTAELVCMSFAFRSHEAYCVTLPANRQQATEIVHEFRLVFGDEKIVKIGQNIKYDLSILKNYGLEIRGPLFDTMIAHYLIQPEMKHNLDYLCEQYLNFQKITTDTLIGGKGLFEKTMRDADLEQLRDYSCEDADLTLQLKYAVEKDLDKNGTRQLFDEVEMPLIYVLADMEIAGVNLNTSELKIYAGVLSKQIIEIEREIIQLAGEEFNVSSPKQLGVILFEKLKIDPNAKMTKTKQYSTAEETLEKLSDKHPIIAKILDYRGLKKLLSTYVEALPLLINPKTKKLHTNYNQAIAATGRLSSTNPNLQNIPIRDENGRELRKAFIPSDGEHTFLSADYSQIELRIMAALSKDAQMMEAFRNNQDIHSITASKIYKIPLDQVTSDMRRKAKTANFGIIYGISAFGLSARLNIPRTEAKQLIDGYFENFPDIKKFMDSSIENARNVGFVETIKGRKRYLNDINSSNAVVRGVAERNAINAPIQGSAADVIKIAMVNIWKAMNEQKLRSKMILQVHDELNFDVWIPELEQMKAIVKHEMENDVNIGVPLTVEMNAGDNWLDAH</sequence>
<dbReference type="Gene3D" id="3.40.50.1010">
    <property type="entry name" value="5'-nuclease"/>
    <property type="match status" value="1"/>
</dbReference>
<name>A0A5K7S9I7_9BACT</name>
<dbReference type="GO" id="GO:0003887">
    <property type="term" value="F:DNA-directed DNA polymerase activity"/>
    <property type="evidence" value="ECO:0007669"/>
    <property type="project" value="UniProtKB-UniRule"/>
</dbReference>
<dbReference type="SUPFAM" id="SSF88723">
    <property type="entry name" value="PIN domain-like"/>
    <property type="match status" value="1"/>
</dbReference>
<dbReference type="EC" id="2.7.7.7" evidence="2 15"/>
<dbReference type="GO" id="GO:0008409">
    <property type="term" value="F:5'-3' exonuclease activity"/>
    <property type="evidence" value="ECO:0007669"/>
    <property type="project" value="UniProtKB-UniRule"/>
</dbReference>
<dbReference type="InterPro" id="IPR020046">
    <property type="entry name" value="5-3_exonucl_a-hlix_arch_N"/>
</dbReference>
<dbReference type="GO" id="GO:0003677">
    <property type="term" value="F:DNA binding"/>
    <property type="evidence" value="ECO:0007669"/>
    <property type="project" value="UniProtKB-UniRule"/>
</dbReference>
<evidence type="ECO:0000256" key="6">
    <source>
        <dbReference type="ARBA" id="ARBA00022705"/>
    </source>
</evidence>
<keyword evidence="13 16" id="KW-0234">DNA repair</keyword>
<dbReference type="CDD" id="cd09898">
    <property type="entry name" value="H3TH_53EXO"/>
    <property type="match status" value="1"/>
</dbReference>
<dbReference type="InterPro" id="IPR043502">
    <property type="entry name" value="DNA/RNA_pol_sf"/>
</dbReference>
<dbReference type="InterPro" id="IPR020045">
    <property type="entry name" value="DNA_polI_H3TH"/>
</dbReference>
<feature type="region of interest" description="Disordered" evidence="17">
    <location>
        <begin position="296"/>
        <end position="322"/>
    </location>
</feature>
<keyword evidence="10 16" id="KW-0269">Exonuclease</keyword>
<keyword evidence="12 16" id="KW-0238">DNA-binding</keyword>
<dbReference type="CDD" id="cd06139">
    <property type="entry name" value="DNA_polA_I_Ecoli_like_exo"/>
    <property type="match status" value="1"/>
</dbReference>
<evidence type="ECO:0000256" key="5">
    <source>
        <dbReference type="ARBA" id="ARBA00022695"/>
    </source>
</evidence>
<evidence type="ECO:0000256" key="8">
    <source>
        <dbReference type="ARBA" id="ARBA00022763"/>
    </source>
</evidence>
<evidence type="ECO:0000256" key="14">
    <source>
        <dbReference type="ARBA" id="ARBA00049244"/>
    </source>
</evidence>
<dbReference type="Gene3D" id="3.30.70.370">
    <property type="match status" value="1"/>
</dbReference>
<evidence type="ECO:0000256" key="12">
    <source>
        <dbReference type="ARBA" id="ARBA00023125"/>
    </source>
</evidence>
<dbReference type="PANTHER" id="PTHR10133:SF27">
    <property type="entry name" value="DNA POLYMERASE NU"/>
    <property type="match status" value="1"/>
</dbReference>
<dbReference type="CDD" id="cd08637">
    <property type="entry name" value="DNA_pol_A_pol_I_C"/>
    <property type="match status" value="1"/>
</dbReference>
<dbReference type="Pfam" id="PF01367">
    <property type="entry name" value="5_3_exonuc"/>
    <property type="match status" value="1"/>
</dbReference>
<proteinExistence type="inferred from homology"/>
<evidence type="ECO:0000256" key="10">
    <source>
        <dbReference type="ARBA" id="ARBA00022839"/>
    </source>
</evidence>
<dbReference type="SUPFAM" id="SSF47807">
    <property type="entry name" value="5' to 3' exonuclease, C-terminal subdomain"/>
    <property type="match status" value="1"/>
</dbReference>
<dbReference type="Pfam" id="PF02739">
    <property type="entry name" value="5_3_exonuc_N"/>
    <property type="match status" value="1"/>
</dbReference>
<feature type="compositionally biased region" description="Polar residues" evidence="17">
    <location>
        <begin position="296"/>
        <end position="307"/>
    </location>
</feature>
<dbReference type="GO" id="GO:0008408">
    <property type="term" value="F:3'-5' exonuclease activity"/>
    <property type="evidence" value="ECO:0007669"/>
    <property type="project" value="UniProtKB-UniRule"/>
</dbReference>
<keyword evidence="5 16" id="KW-0548">Nucleotidyltransferase</keyword>
<dbReference type="FunFam" id="1.10.150.20:FF:000002">
    <property type="entry name" value="DNA polymerase I"/>
    <property type="match status" value="1"/>
</dbReference>
<comment type="similarity">
    <text evidence="1 16">Belongs to the DNA polymerase type-A family.</text>
</comment>
<dbReference type="FunFam" id="1.10.150.20:FF:000003">
    <property type="entry name" value="DNA polymerase I"/>
    <property type="match status" value="1"/>
</dbReference>
<evidence type="ECO:0000256" key="16">
    <source>
        <dbReference type="RuleBase" id="RU004460"/>
    </source>
</evidence>
<dbReference type="Gene3D" id="1.10.150.20">
    <property type="entry name" value="5' to 3' exonuclease, C-terminal subdomain"/>
    <property type="match status" value="2"/>
</dbReference>
<dbReference type="PRINTS" id="PR00868">
    <property type="entry name" value="DNAPOLI"/>
</dbReference>
<keyword evidence="9 16" id="KW-0378">Hydrolase</keyword>
<evidence type="ECO:0000256" key="15">
    <source>
        <dbReference type="NCBIfam" id="TIGR00593"/>
    </source>
</evidence>
<evidence type="ECO:0000256" key="3">
    <source>
        <dbReference type="ARBA" id="ARBA00020311"/>
    </source>
</evidence>
<reference evidence="21" key="1">
    <citation type="journal article" date="2020" name="Int. J. Syst. Evol. Microbiol.">
        <title>Aquipluma nitroreducens gen. nov. sp. nov., a novel facultatively anaerobic bacterium isolated from a freshwater lake.</title>
        <authorList>
            <person name="Watanabe M."/>
            <person name="Kojima H."/>
            <person name="Fukui M."/>
        </authorList>
    </citation>
    <scope>NUCLEOTIDE SEQUENCE</scope>
    <source>
        <strain evidence="21">MeG22</strain>
    </source>
</reference>
<dbReference type="SMART" id="SM00474">
    <property type="entry name" value="35EXOc"/>
    <property type="match status" value="1"/>
</dbReference>
<keyword evidence="6 16" id="KW-0235">DNA replication</keyword>
<gene>
    <name evidence="16" type="primary">polA</name>
    <name evidence="21" type="ORF">AQPE_2325</name>
</gene>
<dbReference type="Gene3D" id="3.30.420.10">
    <property type="entry name" value="Ribonuclease H-like superfamily/Ribonuclease H"/>
    <property type="match status" value="1"/>
</dbReference>
<dbReference type="InterPro" id="IPR008918">
    <property type="entry name" value="HhH2"/>
</dbReference>
<keyword evidence="22" id="KW-1185">Reference proteome</keyword>
<evidence type="ECO:0000259" key="20">
    <source>
        <dbReference type="SMART" id="SM00482"/>
    </source>
</evidence>
<evidence type="ECO:0000256" key="11">
    <source>
        <dbReference type="ARBA" id="ARBA00022932"/>
    </source>
</evidence>
<dbReference type="RefSeq" id="WP_318351095.1">
    <property type="nucleotide sequence ID" value="NZ_AP018694.1"/>
</dbReference>
<dbReference type="SUPFAM" id="SSF56672">
    <property type="entry name" value="DNA/RNA polymerases"/>
    <property type="match status" value="1"/>
</dbReference>
<feature type="domain" description="5'-3' exonuclease" evidence="19">
    <location>
        <begin position="9"/>
        <end position="270"/>
    </location>
</feature>